<dbReference type="Proteomes" id="UP001044222">
    <property type="component" value="Unassembled WGS sequence"/>
</dbReference>
<dbReference type="InterPro" id="IPR001660">
    <property type="entry name" value="SAM"/>
</dbReference>
<evidence type="ECO:0000259" key="1">
    <source>
        <dbReference type="PROSITE" id="PS50105"/>
    </source>
</evidence>
<gene>
    <name evidence="2" type="ORF">ANANG_G00112560</name>
</gene>
<dbReference type="GO" id="GO:0005737">
    <property type="term" value="C:cytoplasm"/>
    <property type="evidence" value="ECO:0007669"/>
    <property type="project" value="TreeGrafter"/>
</dbReference>
<evidence type="ECO:0000313" key="2">
    <source>
        <dbReference type="EMBL" id="KAG5849590.1"/>
    </source>
</evidence>
<dbReference type="Gene3D" id="1.10.150.50">
    <property type="entry name" value="Transcription Factor, Ets-1"/>
    <property type="match status" value="1"/>
</dbReference>
<dbReference type="SMART" id="SM00454">
    <property type="entry name" value="SAM"/>
    <property type="match status" value="1"/>
</dbReference>
<dbReference type="PANTHER" id="PTHR16155">
    <property type="entry name" value="DED DOMAIN-CONTAINING PROTEIN"/>
    <property type="match status" value="1"/>
</dbReference>
<comment type="caution">
    <text evidence="2">The sequence shown here is derived from an EMBL/GenBank/DDBJ whole genome shotgun (WGS) entry which is preliminary data.</text>
</comment>
<dbReference type="PROSITE" id="PS50105">
    <property type="entry name" value="SAM_DOMAIN"/>
    <property type="match status" value="1"/>
</dbReference>
<sequence length="1471" mass="167894">MESELSADMNTWTRDNVRDWLLRDLVLSETTAEILYQAEYRGDMLPLLDEASLRELGVSHGPARLIMKRIESFGAEPQKDSVTLRDRAEKCLPYPFNCFHDGCRYILNRQLLVPETGPLNLIEPCHEFKALRGGTHRERLIKFTEETVRFGAACLNTRSNGTIHFGVLDNPHGKIVGVTAGSKGELNPNKACLKENPEDNYIRAWDAFGKYFDPELRHAAMKCIKAPRFVEVLNPSCNEDNTFVIEVDIEPRYTWSQEDLFYTHETYTNKKTRKYNADKLHLYIRQGSSTFDLLAEKTDRSIPRHSTYCAKTIKEIAELRKKAEKEHNRRIQNSVQGLQLKEAITNGSNSLDKSNFEWYILVTNRSHPVQLESVQFLSKLELFAVLDFDPESKSEGLHHFFQEHRKTNSHFPEDYTAFDAADEAVRKLELSKVVSWVLCNGSTADHVAAPVPVAWRKEKGAAVRGTISFLCRRDVMPRGRFLVVFLLLSRVDDQMDPLLEAFSAFYQELRGTESMLFICNSESTFTSWKDLIDAKFSEEIRERCIFKLSLAEVNGTVLSLTHSSERFLPCQNAAAVVFSRKDEEDMHALSVLCINQCEGQQVNKDDVQRSFYRGGKATWWNFQLSDKSVVKRDKHEYIKKAIRLKTSQPKNEACVTFDLLHHPGCGGTTLAMHALWSLKKEFRCAVLKDKTVGYQEVARQIIALLKYGMKENSVGNCLPVLLMIDDFDMENKLSLQDSVREKLKLEDLANGDTLVVLLNCMRSPTQPKPSTGSTDSLFLSNKLSAKEKELFEQRLKEIESDQKEVETFYGFMIVKHSFDPEYVVRVVKNNLQNFNFFGQKEAKLFGVLALLQVFAQGGSLSVSLCEKFLGLEGLPRSRYLRVEEEFGQFSKLVIRCVVEEGEKYQAVRVIHHSVSEASLPELMHSHGVSKRDIIHLLLHEDIFYDRIQGKKKLEEDIVGMLCSRKFDQNESSSRFSPLMEILMKETPGSVEDLLTKASERFESSAFVFQLRALFYIERKNSSEALKWAKTAKKKDKTNFAITDTLAQAYKCELLASLDLATSQNAATENFGERTKLACCSLSEFRIAQSLLKKEPIGSKHNLASSMMSTTSCFLGEISVCDIILSLVQKIPLFEQEDGRKNLIRYLSGDITVEELQANSEQHSGYLATLKEQDEHLHNLKVAMKEKIDFLECYMFNFSLPRQFKMQAEVESCFRTYCEVFCRPCLGIEVQSEQVQVEEKRKTLEKMKGDTYSGILAYLNDKHGYTDMETIVQGYQLILKNTDGCLRDELHLILASIILHCLSPHSRHSDARQKEEKLKLDLEKAVKKSTRAPAEDCEEKVLLHFLATLLCWDDMEVLDRVEATDEQLPDRFKILGHSLTPVPHFYLGRQRGLWGLLSREEAERHLGYNMEERPLLVFSGITMENRILCDDGRYVAVTAADSRKLDAHSRVTFCVGLTMSGPLASGIRQCGP</sequence>
<dbReference type="PANTHER" id="PTHR16155:SF20">
    <property type="entry name" value="STERILE ALPHA MOTIF DOMAIN-CONTAINING PROTEIN 9-LIKE"/>
    <property type="match status" value="1"/>
</dbReference>
<proteinExistence type="predicted"/>
<dbReference type="SUPFAM" id="SSF47769">
    <property type="entry name" value="SAM/Pointed domain"/>
    <property type="match status" value="1"/>
</dbReference>
<accession>A0A9D3MIY6</accession>
<dbReference type="EMBL" id="JAFIRN010000005">
    <property type="protein sequence ID" value="KAG5849590.1"/>
    <property type="molecule type" value="Genomic_DNA"/>
</dbReference>
<organism evidence="2 3">
    <name type="scientific">Anguilla anguilla</name>
    <name type="common">European freshwater eel</name>
    <name type="synonym">Muraena anguilla</name>
    <dbReference type="NCBI Taxonomy" id="7936"/>
    <lineage>
        <taxon>Eukaryota</taxon>
        <taxon>Metazoa</taxon>
        <taxon>Chordata</taxon>
        <taxon>Craniata</taxon>
        <taxon>Vertebrata</taxon>
        <taxon>Euteleostomi</taxon>
        <taxon>Actinopterygii</taxon>
        <taxon>Neopterygii</taxon>
        <taxon>Teleostei</taxon>
        <taxon>Anguilliformes</taxon>
        <taxon>Anguillidae</taxon>
        <taxon>Anguilla</taxon>
    </lineage>
</organism>
<dbReference type="InterPro" id="IPR013761">
    <property type="entry name" value="SAM/pointed_sf"/>
</dbReference>
<protein>
    <recommendedName>
        <fullName evidence="1">SAM domain-containing protein</fullName>
    </recommendedName>
</protein>
<reference evidence="2" key="1">
    <citation type="submission" date="2021-01" db="EMBL/GenBank/DDBJ databases">
        <title>A chromosome-scale assembly of European eel, Anguilla anguilla.</title>
        <authorList>
            <person name="Henkel C."/>
            <person name="Jong-Raadsen S.A."/>
            <person name="Dufour S."/>
            <person name="Weltzien F.-A."/>
            <person name="Palstra A.P."/>
            <person name="Pelster B."/>
            <person name="Spaink H.P."/>
            <person name="Van Den Thillart G.E."/>
            <person name="Jansen H."/>
            <person name="Zahm M."/>
            <person name="Klopp C."/>
            <person name="Cedric C."/>
            <person name="Louis A."/>
            <person name="Berthelot C."/>
            <person name="Parey E."/>
            <person name="Roest Crollius H."/>
            <person name="Montfort J."/>
            <person name="Robinson-Rechavi M."/>
            <person name="Bucao C."/>
            <person name="Bouchez O."/>
            <person name="Gislard M."/>
            <person name="Lluch J."/>
            <person name="Milhes M."/>
            <person name="Lampietro C."/>
            <person name="Lopez Roques C."/>
            <person name="Donnadieu C."/>
            <person name="Braasch I."/>
            <person name="Desvignes T."/>
            <person name="Postlethwait J."/>
            <person name="Bobe J."/>
            <person name="Guiguen Y."/>
            <person name="Dirks R."/>
        </authorList>
    </citation>
    <scope>NUCLEOTIDE SEQUENCE</scope>
    <source>
        <strain evidence="2">Tag_6206</strain>
        <tissue evidence="2">Liver</tissue>
    </source>
</reference>
<feature type="domain" description="SAM" evidence="1">
    <location>
        <begin position="12"/>
        <end position="59"/>
    </location>
</feature>
<evidence type="ECO:0000313" key="3">
    <source>
        <dbReference type="Proteomes" id="UP001044222"/>
    </source>
</evidence>
<name>A0A9D3MIY6_ANGAN</name>
<keyword evidence="3" id="KW-1185">Reference proteome</keyword>